<dbReference type="InterPro" id="IPR050418">
    <property type="entry name" value="D-iso_2-hydroxyacid_DH_PdxB"/>
</dbReference>
<feature type="domain" description="D-isomer specific 2-hydroxyacid dehydrogenase NAD-binding" evidence="6">
    <location>
        <begin position="108"/>
        <end position="283"/>
    </location>
</feature>
<dbReference type="PROSITE" id="PS00671">
    <property type="entry name" value="D_2_HYDROXYACID_DH_3"/>
    <property type="match status" value="1"/>
</dbReference>
<dbReference type="InterPro" id="IPR006140">
    <property type="entry name" value="D-isomer_DH_NAD-bd"/>
</dbReference>
<evidence type="ECO:0000259" key="6">
    <source>
        <dbReference type="Pfam" id="PF02826"/>
    </source>
</evidence>
<gene>
    <name evidence="7" type="ORF">ABR189_12645</name>
</gene>
<dbReference type="PANTHER" id="PTHR43761">
    <property type="entry name" value="D-ISOMER SPECIFIC 2-HYDROXYACID DEHYDROGENASE FAMILY PROTEIN (AFU_ORTHOLOGUE AFUA_1G13630)"/>
    <property type="match status" value="1"/>
</dbReference>
<evidence type="ECO:0000313" key="7">
    <source>
        <dbReference type="EMBL" id="MET6998226.1"/>
    </source>
</evidence>
<protein>
    <submittedName>
        <fullName evidence="7">C-terminal binding protein</fullName>
    </submittedName>
</protein>
<dbReference type="InterPro" id="IPR043322">
    <property type="entry name" value="CtBP"/>
</dbReference>
<evidence type="ECO:0000256" key="1">
    <source>
        <dbReference type="ARBA" id="ARBA00005854"/>
    </source>
</evidence>
<dbReference type="PANTHER" id="PTHR43761:SF1">
    <property type="entry name" value="D-ISOMER SPECIFIC 2-HYDROXYACID DEHYDROGENASE CATALYTIC DOMAIN-CONTAINING PROTEIN-RELATED"/>
    <property type="match status" value="1"/>
</dbReference>
<dbReference type="InterPro" id="IPR036291">
    <property type="entry name" value="NAD(P)-bd_dom_sf"/>
</dbReference>
<sequence>MQKVLITDYGFNNVSQEREIITAAGFLLETAQCKTAEDVLQYGAGAVALLVQWAPVTAEVMDGLPQCRLIVRYGIGVDNIDLEAAKKRGIVVCNVPDYCIAEVADHTVALALALARQLTTTHQRTISGEWKIIPPQPALPFYEMSFATIGFGRIAREVLKRVVALGFKKMAFDPFVPAEMMLAQGVQHAGFDEVIETADIISLHSPLTPQTHHLINATVLNRLKKGAILVNTSRGGLIDTEALAVRLQQGGMAAGLDVFEQEPLPATHPLRNCDNVILSSHTAWYSERSVPTLQRMAAEELVRGLIGGVVNNRVV</sequence>
<reference evidence="7 8" key="1">
    <citation type="submission" date="2024-06" db="EMBL/GenBank/DDBJ databases">
        <title>Chitinophaga defluvii sp. nov., isolated from municipal sewage.</title>
        <authorList>
            <person name="Zhang L."/>
        </authorList>
    </citation>
    <scope>NUCLEOTIDE SEQUENCE [LARGE SCALE GENOMIC DNA]</scope>
    <source>
        <strain evidence="7 8">H8</strain>
    </source>
</reference>
<proteinExistence type="inferred from homology"/>
<evidence type="ECO:0000256" key="2">
    <source>
        <dbReference type="ARBA" id="ARBA00023002"/>
    </source>
</evidence>
<keyword evidence="3" id="KW-0520">NAD</keyword>
<comment type="similarity">
    <text evidence="1 4">Belongs to the D-isomer specific 2-hydroxyacid dehydrogenase family.</text>
</comment>
<dbReference type="InterPro" id="IPR006139">
    <property type="entry name" value="D-isomer_2_OHA_DH_cat_dom"/>
</dbReference>
<comment type="caution">
    <text evidence="7">The sequence shown here is derived from an EMBL/GenBank/DDBJ whole genome shotgun (WGS) entry which is preliminary data.</text>
</comment>
<dbReference type="Pfam" id="PF02826">
    <property type="entry name" value="2-Hacid_dh_C"/>
    <property type="match status" value="1"/>
</dbReference>
<dbReference type="RefSeq" id="WP_354660861.1">
    <property type="nucleotide sequence ID" value="NZ_JBEXAC010000001.1"/>
</dbReference>
<evidence type="ECO:0000313" key="8">
    <source>
        <dbReference type="Proteomes" id="UP001549749"/>
    </source>
</evidence>
<organism evidence="7 8">
    <name type="scientific">Chitinophaga defluvii</name>
    <dbReference type="NCBI Taxonomy" id="3163343"/>
    <lineage>
        <taxon>Bacteria</taxon>
        <taxon>Pseudomonadati</taxon>
        <taxon>Bacteroidota</taxon>
        <taxon>Chitinophagia</taxon>
        <taxon>Chitinophagales</taxon>
        <taxon>Chitinophagaceae</taxon>
        <taxon>Chitinophaga</taxon>
    </lineage>
</organism>
<accession>A0ABV2T5D2</accession>
<evidence type="ECO:0000256" key="4">
    <source>
        <dbReference type="RuleBase" id="RU003719"/>
    </source>
</evidence>
<dbReference type="EMBL" id="JBEXAC010000001">
    <property type="protein sequence ID" value="MET6998226.1"/>
    <property type="molecule type" value="Genomic_DNA"/>
</dbReference>
<keyword evidence="8" id="KW-1185">Reference proteome</keyword>
<dbReference type="SUPFAM" id="SSF51735">
    <property type="entry name" value="NAD(P)-binding Rossmann-fold domains"/>
    <property type="match status" value="1"/>
</dbReference>
<name>A0ABV2T5D2_9BACT</name>
<dbReference type="Gene3D" id="3.40.50.720">
    <property type="entry name" value="NAD(P)-binding Rossmann-like Domain"/>
    <property type="match status" value="2"/>
</dbReference>
<evidence type="ECO:0000256" key="3">
    <source>
        <dbReference type="ARBA" id="ARBA00023027"/>
    </source>
</evidence>
<dbReference type="CDD" id="cd05299">
    <property type="entry name" value="CtBP_dh"/>
    <property type="match status" value="1"/>
</dbReference>
<evidence type="ECO:0000259" key="5">
    <source>
        <dbReference type="Pfam" id="PF00389"/>
    </source>
</evidence>
<keyword evidence="2 4" id="KW-0560">Oxidoreductase</keyword>
<dbReference type="SUPFAM" id="SSF52283">
    <property type="entry name" value="Formate/glycerate dehydrogenase catalytic domain-like"/>
    <property type="match status" value="1"/>
</dbReference>
<dbReference type="InterPro" id="IPR029753">
    <property type="entry name" value="D-isomer_DH_CS"/>
</dbReference>
<feature type="domain" description="D-isomer specific 2-hydroxyacid dehydrogenase catalytic" evidence="5">
    <location>
        <begin position="16"/>
        <end position="314"/>
    </location>
</feature>
<dbReference type="Proteomes" id="UP001549749">
    <property type="component" value="Unassembled WGS sequence"/>
</dbReference>
<dbReference type="PROSITE" id="PS00670">
    <property type="entry name" value="D_2_HYDROXYACID_DH_2"/>
    <property type="match status" value="1"/>
</dbReference>
<dbReference type="Pfam" id="PF00389">
    <property type="entry name" value="2-Hacid_dh"/>
    <property type="match status" value="1"/>
</dbReference>